<dbReference type="InterPro" id="IPR023833">
    <property type="entry name" value="Signal_pept_SipW-depend-type"/>
</dbReference>
<dbReference type="EMBL" id="WUYC01000001">
    <property type="protein sequence ID" value="MBM4713524.1"/>
    <property type="molecule type" value="Genomic_DNA"/>
</dbReference>
<comment type="caution">
    <text evidence="4">The sequence shown here is derived from an EMBL/GenBank/DDBJ whole genome shotgun (WGS) entry which is preliminary data.</text>
</comment>
<dbReference type="NCBIfam" id="TIGR04089">
    <property type="entry name" value="exp_by_SipW_III"/>
    <property type="match status" value="1"/>
</dbReference>
<proteinExistence type="predicted"/>
<evidence type="ECO:0000313" key="8">
    <source>
        <dbReference type="Proteomes" id="UP000603463"/>
    </source>
</evidence>
<dbReference type="Proteomes" id="UP000608063">
    <property type="component" value="Unassembled WGS sequence"/>
</dbReference>
<gene>
    <name evidence="2" type="ORF">GS441_23725</name>
    <name evidence="3" type="ORF">GS551_04800</name>
    <name evidence="4" type="ORF">GS882_06590</name>
    <name evidence="5" type="ORF">GS882_06620</name>
    <name evidence="6" type="ORF">GS882_21820</name>
    <name evidence="7" type="ORF">GS947_03775</name>
</gene>
<evidence type="ECO:0000313" key="3">
    <source>
        <dbReference type="EMBL" id="MBM4713524.1"/>
    </source>
</evidence>
<dbReference type="EMBL" id="WVBC01000008">
    <property type="protein sequence ID" value="NKT77848.1"/>
    <property type="molecule type" value="Genomic_DNA"/>
</dbReference>
<keyword evidence="1" id="KW-0732">Signal</keyword>
<evidence type="ECO:0000313" key="7">
    <source>
        <dbReference type="EMBL" id="NKW40755.1"/>
    </source>
</evidence>
<evidence type="ECO:0000313" key="4">
    <source>
        <dbReference type="EMBL" id="NKT77843.1"/>
    </source>
</evidence>
<dbReference type="AlphaFoldDB" id="A0A9Q2XXC6"/>
<evidence type="ECO:0000256" key="1">
    <source>
        <dbReference type="SAM" id="SignalP"/>
    </source>
</evidence>
<dbReference type="EMBL" id="WVBC01000034">
    <property type="protein sequence ID" value="NKT80713.1"/>
    <property type="molecule type" value="Genomic_DNA"/>
</dbReference>
<evidence type="ECO:0000313" key="6">
    <source>
        <dbReference type="EMBL" id="NKT80713.1"/>
    </source>
</evidence>
<accession>A0A9Q2XXC6</accession>
<dbReference type="EMBL" id="WUXR01000019">
    <property type="protein sequence ID" value="MBM4568313.1"/>
    <property type="molecule type" value="Genomic_DNA"/>
</dbReference>
<dbReference type="Proteomes" id="UP000603463">
    <property type="component" value="Unassembled WGS sequence"/>
</dbReference>
<evidence type="ECO:0000313" key="2">
    <source>
        <dbReference type="EMBL" id="MBM4568313.1"/>
    </source>
</evidence>
<evidence type="ECO:0000313" key="5">
    <source>
        <dbReference type="EMBL" id="NKT77848.1"/>
    </source>
</evidence>
<feature type="signal peptide" evidence="1">
    <location>
        <begin position="1"/>
        <end position="26"/>
    </location>
</feature>
<dbReference type="NCBIfam" id="TIGR04088">
    <property type="entry name" value="cognate_SipW"/>
    <property type="match status" value="1"/>
</dbReference>
<dbReference type="EMBL" id="WVBC01000008">
    <property type="protein sequence ID" value="NKT77843.1"/>
    <property type="molecule type" value="Genomic_DNA"/>
</dbReference>
<dbReference type="Proteomes" id="UP000706122">
    <property type="component" value="Unassembled WGS sequence"/>
</dbReference>
<dbReference type="RefSeq" id="WP_084922401.1">
    <property type="nucleotide sequence ID" value="NZ_CP095477.1"/>
</dbReference>
<reference evidence="2" key="1">
    <citation type="submission" date="2019-11" db="EMBL/GenBank/DDBJ databases">
        <title>Spread of Macrolides and rifampicin resistant Rhodococcus equi in clinical isolates in the USA.</title>
        <authorList>
            <person name="Alvarez-Narvaez S."/>
            <person name="Huber L."/>
            <person name="Cohen N.D."/>
            <person name="Slovis N."/>
            <person name="Greiter M."/>
            <person name="Giguere S."/>
            <person name="Hart K."/>
        </authorList>
    </citation>
    <scope>NUCLEOTIDE SEQUENCE</scope>
    <source>
        <strain evidence="2">Lh_17</strain>
        <strain evidence="3">Lh_5</strain>
    </source>
</reference>
<organism evidence="4 8">
    <name type="scientific">Rhodococcus hoagii</name>
    <name type="common">Corynebacterium equii</name>
    <dbReference type="NCBI Taxonomy" id="43767"/>
    <lineage>
        <taxon>Bacteria</taxon>
        <taxon>Bacillati</taxon>
        <taxon>Actinomycetota</taxon>
        <taxon>Actinomycetes</taxon>
        <taxon>Mycobacteriales</taxon>
        <taxon>Nocardiaceae</taxon>
        <taxon>Prescottella</taxon>
    </lineage>
</organism>
<feature type="chain" id="PRO_5044465484" evidence="1">
    <location>
        <begin position="27"/>
        <end position="167"/>
    </location>
</feature>
<protein>
    <submittedName>
        <fullName evidence="4">Alternate-type signal peptide domain-containing protein</fullName>
    </submittedName>
</protein>
<reference evidence="4" key="2">
    <citation type="journal article" date="2020" name="Environ. Microbiol.">
        <title>The novel and transferable erm(51) gene confers Macrolides, Lincosamides, and Streptogramins B (MLSB) resistance to clonal Rhodococcus equi in the environment.</title>
        <authorList>
            <person name="Huber L."/>
            <person name="Giguere S."/>
            <person name="Slovis N.M."/>
            <person name="Alvarez-Narvaez S."/>
            <person name="Hart K.A."/>
            <person name="Greiter M."/>
            <person name="Morris E.R.A."/>
            <person name="Cohen N.D."/>
        </authorList>
    </citation>
    <scope>NUCLEOTIDE SEQUENCE</scope>
    <source>
        <strain evidence="4">Lh_116_1</strain>
        <strain evidence="7">Lh_16_1</strain>
    </source>
</reference>
<sequence length="167" mass="16577">MNKKTKGAIAAGAAAALLAGGAGSFALWSDSETLNGGTITAGTLTLTAQGSPSWSDENGAIDISTFRAVPGDVLTYKAQAVVGATGDNLEAAITVDPASITGDLAASLGTPVVSMEIAGSPVSTITDDNNNEVVDVEVAFTFAQGAGNATQTKTASLANMTLTLQQQ</sequence>
<dbReference type="Proteomes" id="UP000808906">
    <property type="component" value="Unassembled WGS sequence"/>
</dbReference>
<dbReference type="EMBL" id="WVDC01000001">
    <property type="protein sequence ID" value="NKW40755.1"/>
    <property type="molecule type" value="Genomic_DNA"/>
</dbReference>
<name>A0A9Q2XXC6_RHOHA</name>
<dbReference type="InterPro" id="IPR024006">
    <property type="entry name" value="Alt_signal_exp_actinobact"/>
</dbReference>